<keyword evidence="11" id="KW-0902">Two-component regulatory system</keyword>
<dbReference type="Gene3D" id="1.10.287.130">
    <property type="match status" value="1"/>
</dbReference>
<dbReference type="GO" id="GO:0000155">
    <property type="term" value="F:phosphorelay sensor kinase activity"/>
    <property type="evidence" value="ECO:0007669"/>
    <property type="project" value="InterPro"/>
</dbReference>
<evidence type="ECO:0000256" key="3">
    <source>
        <dbReference type="ARBA" id="ARBA00012438"/>
    </source>
</evidence>
<keyword evidence="10 13" id="KW-1133">Transmembrane helix</keyword>
<dbReference type="EC" id="2.7.13.3" evidence="3"/>
<dbReference type="KEGG" id="hpse:HPF_15215"/>
<keyword evidence="9" id="KW-0067">ATP-binding</keyword>
<dbReference type="RefSeq" id="WP_165961716.1">
    <property type="nucleotide sequence ID" value="NZ_CP037867.1"/>
</dbReference>
<evidence type="ECO:0000259" key="14">
    <source>
        <dbReference type="PROSITE" id="PS50109"/>
    </source>
</evidence>
<keyword evidence="6 13" id="KW-0812">Transmembrane</keyword>
<evidence type="ECO:0000256" key="10">
    <source>
        <dbReference type="ARBA" id="ARBA00022989"/>
    </source>
</evidence>
<keyword evidence="4" id="KW-0597">Phosphoprotein</keyword>
<evidence type="ECO:0000313" key="15">
    <source>
        <dbReference type="EMBL" id="QBM29044.1"/>
    </source>
</evidence>
<evidence type="ECO:0000256" key="11">
    <source>
        <dbReference type="ARBA" id="ARBA00023012"/>
    </source>
</evidence>
<evidence type="ECO:0000256" key="6">
    <source>
        <dbReference type="ARBA" id="ARBA00022692"/>
    </source>
</evidence>
<feature type="domain" description="Histidine kinase" evidence="14">
    <location>
        <begin position="124"/>
        <end position="335"/>
    </location>
</feature>
<keyword evidence="5 15" id="KW-0808">Transferase</keyword>
<dbReference type="Gene3D" id="3.30.565.10">
    <property type="entry name" value="Histidine kinase-like ATPase, C-terminal domain"/>
    <property type="match status" value="1"/>
</dbReference>
<sequence length="343" mass="36851">MTGPASTPSAPAARPWSITVRLLLGLALCLLLVELLLQAFIPELAAAPLWGGVLRLVAVLPLFAWCAGRALAPLRLLEDELHAGEAGSAPRPVPAELQPLSDAVHGVLAHQRAATEQQRRFLADASHQLRTPFAVLRTQLQGAMSGQLEVKDTLPKMLATVDRSSELVRQLLSLAKVEQLVAQAHWQEVDLDTVAQAVCLEFGPLLARKRLDFSFESVPVRLTTDPWMLGELLRNLLSNAIHHAPRGSALGMVVRVLPDQAELLIWDNGGGIDAAVMDRLFEPFQSAAGGTGIGLGLSICRQIAESMQAQVQLFNRVQDDRVVGVDAVVRWNLAPAGAGGLHA</sequence>
<evidence type="ECO:0000256" key="12">
    <source>
        <dbReference type="ARBA" id="ARBA00023136"/>
    </source>
</evidence>
<dbReference type="Pfam" id="PF02518">
    <property type="entry name" value="HATPase_c"/>
    <property type="match status" value="1"/>
</dbReference>
<gene>
    <name evidence="15" type="primary">qseC5</name>
    <name evidence="15" type="ORF">HPF_15215</name>
</gene>
<dbReference type="PROSITE" id="PS50109">
    <property type="entry name" value="HIS_KIN"/>
    <property type="match status" value="1"/>
</dbReference>
<dbReference type="InterPro" id="IPR004358">
    <property type="entry name" value="Sig_transdc_His_kin-like_C"/>
</dbReference>
<dbReference type="SUPFAM" id="SSF55874">
    <property type="entry name" value="ATPase domain of HSP90 chaperone/DNA topoisomerase II/histidine kinase"/>
    <property type="match status" value="1"/>
</dbReference>
<keyword evidence="16" id="KW-1185">Reference proteome</keyword>
<dbReference type="GO" id="GO:0005524">
    <property type="term" value="F:ATP binding"/>
    <property type="evidence" value="ECO:0007669"/>
    <property type="project" value="UniProtKB-KW"/>
</dbReference>
<proteinExistence type="predicted"/>
<dbReference type="SUPFAM" id="SSF47384">
    <property type="entry name" value="Homodimeric domain of signal transducing histidine kinase"/>
    <property type="match status" value="1"/>
</dbReference>
<dbReference type="SMART" id="SM00387">
    <property type="entry name" value="HATPase_c"/>
    <property type="match status" value="1"/>
</dbReference>
<dbReference type="Pfam" id="PF00512">
    <property type="entry name" value="HisKA"/>
    <property type="match status" value="1"/>
</dbReference>
<keyword evidence="12 13" id="KW-0472">Membrane</keyword>
<dbReference type="Proteomes" id="UP000293912">
    <property type="component" value="Chromosome"/>
</dbReference>
<dbReference type="PANTHER" id="PTHR45436:SF14">
    <property type="entry name" value="SENSOR PROTEIN QSEC"/>
    <property type="match status" value="1"/>
</dbReference>
<comment type="subcellular location">
    <subcellularLocation>
        <location evidence="2">Membrane</location>
        <topology evidence="2">Multi-pass membrane protein</topology>
    </subcellularLocation>
</comment>
<evidence type="ECO:0000256" key="2">
    <source>
        <dbReference type="ARBA" id="ARBA00004141"/>
    </source>
</evidence>
<dbReference type="PRINTS" id="PR00344">
    <property type="entry name" value="BCTRLSENSOR"/>
</dbReference>
<evidence type="ECO:0000256" key="8">
    <source>
        <dbReference type="ARBA" id="ARBA00022777"/>
    </source>
</evidence>
<feature type="transmembrane region" description="Helical" evidence="13">
    <location>
        <begin position="22"/>
        <end position="41"/>
    </location>
</feature>
<dbReference type="InterPro" id="IPR036097">
    <property type="entry name" value="HisK_dim/P_sf"/>
</dbReference>
<evidence type="ECO:0000256" key="5">
    <source>
        <dbReference type="ARBA" id="ARBA00022679"/>
    </source>
</evidence>
<organism evidence="15 16">
    <name type="scientific">Hydrogenophaga pseudoflava</name>
    <name type="common">Pseudomonas carboxydoflava</name>
    <dbReference type="NCBI Taxonomy" id="47421"/>
    <lineage>
        <taxon>Bacteria</taxon>
        <taxon>Pseudomonadati</taxon>
        <taxon>Pseudomonadota</taxon>
        <taxon>Betaproteobacteria</taxon>
        <taxon>Burkholderiales</taxon>
        <taxon>Comamonadaceae</taxon>
        <taxon>Hydrogenophaga</taxon>
    </lineage>
</organism>
<dbReference type="AlphaFoldDB" id="A0A4P6X5M7"/>
<comment type="catalytic activity">
    <reaction evidence="1">
        <text>ATP + protein L-histidine = ADP + protein N-phospho-L-histidine.</text>
        <dbReference type="EC" id="2.7.13.3"/>
    </reaction>
</comment>
<dbReference type="InterPro" id="IPR036890">
    <property type="entry name" value="HATPase_C_sf"/>
</dbReference>
<evidence type="ECO:0000256" key="4">
    <source>
        <dbReference type="ARBA" id="ARBA00022553"/>
    </source>
</evidence>
<keyword evidence="7" id="KW-0547">Nucleotide-binding</keyword>
<evidence type="ECO:0000256" key="13">
    <source>
        <dbReference type="SAM" id="Phobius"/>
    </source>
</evidence>
<evidence type="ECO:0000313" key="16">
    <source>
        <dbReference type="Proteomes" id="UP000293912"/>
    </source>
</evidence>
<feature type="transmembrane region" description="Helical" evidence="13">
    <location>
        <begin position="47"/>
        <end position="67"/>
    </location>
</feature>
<dbReference type="GO" id="GO:0005886">
    <property type="term" value="C:plasma membrane"/>
    <property type="evidence" value="ECO:0007669"/>
    <property type="project" value="TreeGrafter"/>
</dbReference>
<evidence type="ECO:0000256" key="7">
    <source>
        <dbReference type="ARBA" id="ARBA00022741"/>
    </source>
</evidence>
<keyword evidence="8" id="KW-0418">Kinase</keyword>
<dbReference type="PANTHER" id="PTHR45436">
    <property type="entry name" value="SENSOR HISTIDINE KINASE YKOH"/>
    <property type="match status" value="1"/>
</dbReference>
<dbReference type="CDD" id="cd00082">
    <property type="entry name" value="HisKA"/>
    <property type="match status" value="1"/>
</dbReference>
<dbReference type="InterPro" id="IPR005467">
    <property type="entry name" value="His_kinase_dom"/>
</dbReference>
<reference evidence="15 16" key="1">
    <citation type="submission" date="2019-03" db="EMBL/GenBank/DDBJ databases">
        <authorList>
            <person name="Sebastian G."/>
            <person name="Baumann P."/>
            <person name="Ruckert C."/>
            <person name="Kalinowski J."/>
            <person name="Nebel B."/>
            <person name="Takors R."/>
            <person name="Blombach B."/>
        </authorList>
    </citation>
    <scope>NUCLEOTIDE SEQUENCE [LARGE SCALE GENOMIC DNA]</scope>
    <source>
        <strain evidence="15 16">DSM 1084</strain>
    </source>
</reference>
<evidence type="ECO:0000256" key="1">
    <source>
        <dbReference type="ARBA" id="ARBA00000085"/>
    </source>
</evidence>
<name>A0A4P6X5M7_HYDPS</name>
<dbReference type="InterPro" id="IPR003594">
    <property type="entry name" value="HATPase_dom"/>
</dbReference>
<protein>
    <recommendedName>
        <fullName evidence="3">histidine kinase</fullName>
        <ecNumber evidence="3">2.7.13.3</ecNumber>
    </recommendedName>
</protein>
<accession>A0A4P6X5M7</accession>
<dbReference type="CDD" id="cd00075">
    <property type="entry name" value="HATPase"/>
    <property type="match status" value="1"/>
</dbReference>
<dbReference type="EMBL" id="CP037867">
    <property type="protein sequence ID" value="QBM29044.1"/>
    <property type="molecule type" value="Genomic_DNA"/>
</dbReference>
<dbReference type="SMART" id="SM00388">
    <property type="entry name" value="HisKA"/>
    <property type="match status" value="1"/>
</dbReference>
<evidence type="ECO:0000256" key="9">
    <source>
        <dbReference type="ARBA" id="ARBA00022840"/>
    </source>
</evidence>
<dbReference type="InterPro" id="IPR003661">
    <property type="entry name" value="HisK_dim/P_dom"/>
</dbReference>
<dbReference type="InterPro" id="IPR050428">
    <property type="entry name" value="TCS_sensor_his_kinase"/>
</dbReference>